<dbReference type="Proteomes" id="UP000185557">
    <property type="component" value="Unassembled WGS sequence"/>
</dbReference>
<evidence type="ECO:0000313" key="1">
    <source>
        <dbReference type="EMBL" id="OKH47192.1"/>
    </source>
</evidence>
<name>A0A1U7J493_9CYAN</name>
<comment type="caution">
    <text evidence="1">The sequence shown here is derived from an EMBL/GenBank/DDBJ whole genome shotgun (WGS) entry which is preliminary data.</text>
</comment>
<dbReference type="OrthoDB" id="532778at2"/>
<organism evidence="1 2">
    <name type="scientific">Phormidium tenue NIES-30</name>
    <dbReference type="NCBI Taxonomy" id="549789"/>
    <lineage>
        <taxon>Bacteria</taxon>
        <taxon>Bacillati</taxon>
        <taxon>Cyanobacteriota</taxon>
        <taxon>Cyanophyceae</taxon>
        <taxon>Oscillatoriophycideae</taxon>
        <taxon>Oscillatoriales</taxon>
        <taxon>Oscillatoriaceae</taxon>
        <taxon>Phormidium</taxon>
    </lineage>
</organism>
<dbReference type="STRING" id="549789.NIES30_14600"/>
<dbReference type="EMBL" id="MRCG01000010">
    <property type="protein sequence ID" value="OKH47192.1"/>
    <property type="molecule type" value="Genomic_DNA"/>
</dbReference>
<accession>A0A1U7J493</accession>
<dbReference type="AlphaFoldDB" id="A0A1U7J493"/>
<proteinExistence type="predicted"/>
<protein>
    <submittedName>
        <fullName evidence="1">Uncharacterized protein</fullName>
    </submittedName>
</protein>
<keyword evidence="2" id="KW-1185">Reference proteome</keyword>
<dbReference type="RefSeq" id="WP_073609140.1">
    <property type="nucleotide sequence ID" value="NZ_MRCG01000010.1"/>
</dbReference>
<sequence length="81" mass="9003">MTFTPTHVLISRTKETPVQLVAGPQGYWLYTEVEAQKGTTPAFEVRPKLGFYCRGHQVVGFSLQPLTTRATAHAETIELAK</sequence>
<evidence type="ECO:0000313" key="2">
    <source>
        <dbReference type="Proteomes" id="UP000185557"/>
    </source>
</evidence>
<gene>
    <name evidence="1" type="ORF">NIES30_14600</name>
</gene>
<reference evidence="1 2" key="1">
    <citation type="submission" date="2016-11" db="EMBL/GenBank/DDBJ databases">
        <title>Draft Genome Sequences of Nine Cyanobacterial Strains from Diverse Habitats.</title>
        <authorList>
            <person name="Zhu T."/>
            <person name="Hou S."/>
            <person name="Lu X."/>
            <person name="Hess W.R."/>
        </authorList>
    </citation>
    <scope>NUCLEOTIDE SEQUENCE [LARGE SCALE GENOMIC DNA]</scope>
    <source>
        <strain evidence="1 2">NIES-30</strain>
    </source>
</reference>